<feature type="signal peptide" evidence="2">
    <location>
        <begin position="1"/>
        <end position="20"/>
    </location>
</feature>
<feature type="domain" description="Peptidase C39-like" evidence="3">
    <location>
        <begin position="93"/>
        <end position="223"/>
    </location>
</feature>
<evidence type="ECO:0000313" key="4">
    <source>
        <dbReference type="EMBL" id="ALM13212.1"/>
    </source>
</evidence>
<accession>A0A0S1SKT9</accession>
<dbReference type="PROSITE" id="PS51257">
    <property type="entry name" value="PROKAR_LIPOPROTEIN"/>
    <property type="match status" value="1"/>
</dbReference>
<gene>
    <name evidence="4" type="ORF">PeribacterD1_0525</name>
</gene>
<reference evidence="5" key="1">
    <citation type="submission" date="2015-10" db="EMBL/GenBank/DDBJ databases">
        <title>Analysis of five complete genome sequences for members of the class Peribacteria in the recently recognized Peregrinibacteria bacterial phylum.</title>
        <authorList>
            <person name="Anantharaman K."/>
            <person name="Brown C.T."/>
            <person name="Burstein D."/>
            <person name="Castelle C.J."/>
            <person name="Probst A.J."/>
            <person name="Thomas B.C."/>
            <person name="Williams K.H."/>
            <person name="Banfield J.F."/>
        </authorList>
    </citation>
    <scope>NUCLEOTIDE SEQUENCE [LARGE SCALE GENOMIC DNA]</scope>
</reference>
<dbReference type="Pfam" id="PF13529">
    <property type="entry name" value="Peptidase_C39_2"/>
    <property type="match status" value="1"/>
</dbReference>
<evidence type="ECO:0000313" key="5">
    <source>
        <dbReference type="Proteomes" id="UP000069135"/>
    </source>
</evidence>
<name>A0A0S1SQW2_9BACT</name>
<accession>A0A0S1SQW2</accession>
<accession>A0A0S1SH05</accession>
<evidence type="ECO:0000256" key="1">
    <source>
        <dbReference type="SAM" id="MobiDB-lite"/>
    </source>
</evidence>
<evidence type="ECO:0000259" key="3">
    <source>
        <dbReference type="Pfam" id="PF13529"/>
    </source>
</evidence>
<dbReference type="STRING" id="1735162.PeribacterB2_0524"/>
<keyword evidence="2" id="KW-0732">Signal</keyword>
<feature type="region of interest" description="Disordered" evidence="1">
    <location>
        <begin position="30"/>
        <end position="82"/>
    </location>
</feature>
<sequence length="265" mass="29164">MQVMKRLPLLLALCLLTACTAEPKEASSISSASSASSLDSARDDTGVSSASSLSSTSSISSLASSSSVSSPNPTPTPTPYTLRLSVPFSPQAPFAQWDALHEEACEEMSLLLVHHFLDGTDLSREQAETELLALMQWEEEHGYPQDVTVQELGEIAEKYFGYQSRIIENPMGEDLKRLLADGHPVIVPAAGRDLKNPFFSGDGPWYHMLVLTGYNEFFFITNDVGTKRGEGYVYRFGTLMNAIHDWTGIKENIRQGTRRALIIEK</sequence>
<proteinExistence type="predicted"/>
<accession>A0A0S1SS35</accession>
<feature type="chain" id="PRO_5009797893" description="Peptidase C39-like domain-containing protein" evidence="2">
    <location>
        <begin position="21"/>
        <end position="265"/>
    </location>
</feature>
<accession>A0A0S1SV42</accession>
<dbReference type="AlphaFoldDB" id="A0A0S1SQW2"/>
<feature type="compositionally biased region" description="Low complexity" evidence="1">
    <location>
        <begin position="48"/>
        <end position="71"/>
    </location>
</feature>
<evidence type="ECO:0000256" key="2">
    <source>
        <dbReference type="SAM" id="SignalP"/>
    </source>
</evidence>
<dbReference type="Gene3D" id="3.90.70.10">
    <property type="entry name" value="Cysteine proteinases"/>
    <property type="match status" value="1"/>
</dbReference>
<feature type="compositionally biased region" description="Low complexity" evidence="1">
    <location>
        <begin position="30"/>
        <end position="39"/>
    </location>
</feature>
<protein>
    <recommendedName>
        <fullName evidence="3">Peptidase C39-like domain-containing protein</fullName>
    </recommendedName>
</protein>
<dbReference type="Proteomes" id="UP000069135">
    <property type="component" value="Chromosome"/>
</dbReference>
<dbReference type="EMBL" id="CP013065">
    <property type="protein sequence ID" value="ALM13212.1"/>
    <property type="molecule type" value="Genomic_DNA"/>
</dbReference>
<dbReference type="KEGG" id="prf:PeribacterA2_0525"/>
<dbReference type="InterPro" id="IPR039564">
    <property type="entry name" value="Peptidase_C39-like"/>
</dbReference>
<reference evidence="4 5" key="2">
    <citation type="journal article" date="2016" name="PeerJ">
        <title>Analysis of five complete genome sequences for members of the class Peribacteria in the recently recognized Peregrinibacteria bacterial phylum.</title>
        <authorList>
            <person name="Anantharaman K."/>
            <person name="Brown C.T."/>
            <person name="Burstein D."/>
            <person name="Castelle C.J."/>
            <person name="Probst A.J."/>
            <person name="Thomas B.C."/>
            <person name="Williams K.H."/>
            <person name="Banfield J.F."/>
        </authorList>
    </citation>
    <scope>NUCLEOTIDE SEQUENCE [LARGE SCALE GENOMIC DNA]</scope>
    <source>
        <strain evidence="4">RIFOXYD1_FULL_PER-ii_59_16</strain>
    </source>
</reference>
<organism evidence="4 5">
    <name type="scientific">Candidatus Peribacter riflensis</name>
    <dbReference type="NCBI Taxonomy" id="1735162"/>
    <lineage>
        <taxon>Bacteria</taxon>
        <taxon>Candidatus Peregrinibacteriota</taxon>
        <taxon>Candidatus Peribacteria</taxon>
        <taxon>Candidatus Peribacterales</taxon>
        <taxon>Candidatus Peribacteraceae</taxon>
        <taxon>Candidatus Peribacter</taxon>
    </lineage>
</organism>